<dbReference type="InterPro" id="IPR025295">
    <property type="entry name" value="eCIS_core_dom"/>
</dbReference>
<feature type="compositionally biased region" description="Low complexity" evidence="1">
    <location>
        <begin position="97"/>
        <end position="114"/>
    </location>
</feature>
<name>A0A540X8F0_9BACT</name>
<dbReference type="EMBL" id="VIFM01000005">
    <property type="protein sequence ID" value="TQF17583.1"/>
    <property type="molecule type" value="Genomic_DNA"/>
</dbReference>
<comment type="caution">
    <text evidence="4">The sequence shown here is derived from an EMBL/GenBank/DDBJ whole genome shotgun (WGS) entry which is preliminary data.</text>
</comment>
<feature type="domain" description="eCIS core" evidence="3">
    <location>
        <begin position="122"/>
        <end position="199"/>
    </location>
</feature>
<evidence type="ECO:0000313" key="4">
    <source>
        <dbReference type="EMBL" id="TQF17583.1"/>
    </source>
</evidence>
<sequence length="933" mass="100288">MRGHPLQGGAMRRSGARVRASHSAEVGGFTPAVRPESAIRPDTWARPSGETGQVSPGVRFDFSRIPLTPTVQRVACGGGTCACSSCEKKEEVARAAQPGASGAASSEQVSAQVSRGLGSGRPLESSSRAFLEPRFGHDLSGVRIHTGASASDSARALQARAYTVGSDIAFQDGAYSPGTHAGRRLLAHELTHVLQQTGGRPSSGVRLARFATGGLAMSSPGDASEREAESTADAVMGEGPTREPRRHGPGVARDFSPAPASKYTVPSPAPPPTPTAAPREVATDGPRMQSGTAVNKNGLVAPEEGVNLRATPDAGQAPLERLPQNTRLFVSREQAGGWYFVVLLDGRFGYVAKSHVTVDLPDPEARLYRIAKGETALDIVKRFYKSSATQWGQDERFFVNVLVLVNSERGRNGIHKPDADAGWDSTQTRAGSQIWIPGVEFAKALKGRVSSGSISYEAYQAVKSAISAVGEFLLGSVAFVAGLLHGVFESLWDTLVGLVDLAKLAGKLVWSLVTGNLISDIRGFFKDLSKLDFSQLAAAGLDWLDKKWNDPSLLKRWHFRGWITGYAIAEIVMLFFSGGALTALKSAGKAGKFAQLLAKMPRVVKFVEKAGDVAKGLKEAEVLRVGMRGLQAARDWAVRVLKVPGHILQNLSAEAIDRLKRLPQWAIERFRELSDVAKARVLGCASPCKVDLGAIQKYLAELAAKGATGAKKLTSPESVLAALPKDLHVGKIKQYLDEYPALMALIRKADLTDLDLAKLADFVTAADKSNPKTAYQTFTRYLTQVVPSKTGGDIDAFNKIVEAVVKADPRQGAALKGPMFEAFARTHLQEFAGKAFTRETFPLPGGKRRTADRFFADKGELWEIKHQLTDKVPPGQVDDYLGFLGTKGANTGAEVKSLHYLFPSEEAAKLNSALKARRITVWYVKQPNVLTRL</sequence>
<dbReference type="OrthoDB" id="5400814at2"/>
<feature type="region of interest" description="Disordered" evidence="1">
    <location>
        <begin position="1"/>
        <end position="56"/>
    </location>
</feature>
<proteinExistence type="predicted"/>
<feature type="region of interest" description="Disordered" evidence="1">
    <location>
        <begin position="97"/>
        <end position="125"/>
    </location>
</feature>
<evidence type="ECO:0000259" key="3">
    <source>
        <dbReference type="Pfam" id="PF13699"/>
    </source>
</evidence>
<organism evidence="4 5">
    <name type="scientific">Myxococcus llanfairpwllgwyngyllgogerychwyrndrobwllllantysiliogogogochensis</name>
    <dbReference type="NCBI Taxonomy" id="2590453"/>
    <lineage>
        <taxon>Bacteria</taxon>
        <taxon>Pseudomonadati</taxon>
        <taxon>Myxococcota</taxon>
        <taxon>Myxococcia</taxon>
        <taxon>Myxococcales</taxon>
        <taxon>Cystobacterineae</taxon>
        <taxon>Myxococcaceae</taxon>
        <taxon>Myxococcus</taxon>
    </lineage>
</organism>
<dbReference type="Gene3D" id="2.30.30.40">
    <property type="entry name" value="SH3 Domains"/>
    <property type="match status" value="1"/>
</dbReference>
<feature type="region of interest" description="Disordered" evidence="1">
    <location>
        <begin position="214"/>
        <end position="300"/>
    </location>
</feature>
<accession>A0A540X8F0</accession>
<dbReference type="InterPro" id="IPR003646">
    <property type="entry name" value="SH3-like_bac-type"/>
</dbReference>
<feature type="domain" description="SH3b" evidence="2">
    <location>
        <begin position="305"/>
        <end position="356"/>
    </location>
</feature>
<dbReference type="Proteomes" id="UP000315369">
    <property type="component" value="Unassembled WGS sequence"/>
</dbReference>
<protein>
    <submittedName>
        <fullName evidence="4">DUF4157 domain-containing protein</fullName>
    </submittedName>
</protein>
<dbReference type="Pfam" id="PF13699">
    <property type="entry name" value="eCIS_core"/>
    <property type="match status" value="1"/>
</dbReference>
<keyword evidence="5" id="KW-1185">Reference proteome</keyword>
<evidence type="ECO:0000313" key="5">
    <source>
        <dbReference type="Proteomes" id="UP000315369"/>
    </source>
</evidence>
<evidence type="ECO:0000259" key="2">
    <source>
        <dbReference type="Pfam" id="PF08239"/>
    </source>
</evidence>
<dbReference type="Pfam" id="PF08239">
    <property type="entry name" value="SH3_3"/>
    <property type="match status" value="1"/>
</dbReference>
<evidence type="ECO:0000256" key="1">
    <source>
        <dbReference type="SAM" id="MobiDB-lite"/>
    </source>
</evidence>
<gene>
    <name evidence="4" type="ORF">FJV41_01970</name>
</gene>
<reference evidence="4 5" key="1">
    <citation type="submission" date="2019-06" db="EMBL/GenBank/DDBJ databases">
        <authorList>
            <person name="Livingstone P."/>
            <person name="Whitworth D."/>
        </authorList>
    </citation>
    <scope>NUCLEOTIDE SEQUENCE [LARGE SCALE GENOMIC DNA]</scope>
    <source>
        <strain evidence="4 5">AM401</strain>
    </source>
</reference>
<dbReference type="AlphaFoldDB" id="A0A540X8F0"/>